<evidence type="ECO:0000256" key="1">
    <source>
        <dbReference type="ARBA" id="ARBA00009477"/>
    </source>
</evidence>
<sequence>MRTKTILKYMVAMAVIAPLLTSCNQAQPQGQQAMAIPFPTVKVARKDIVAHKQFPASIEGVVSSEVRAKVSGYIQDVLVDEGENVRKGQPLFRLETQTLSQDAEAAKAQVNVAQVEVNKLVPLVEKGIIGDVQLETAKANLAQARSNYNSIAANIGYATIKSPVDGVVGSIPFRKGTLVSAADAVPLTTVSSIENVYAYFSMNEKDFISFTRNVEGKTLDDKARNMPKVKLLLADGSSYEEEGTIETITGQIDTQTGTVSFRATFPNPTLLLRNGSSGTIMVPERYDDALVVPALSSFEQQGKKFVYIVADNDSIYARSIQSSAEVDNLLVIKDGIKENEQILGKGVGKARPGMKITPQPTSIDSIVNSFNTVFK</sequence>
<protein>
    <submittedName>
        <fullName evidence="5">Efflux RND transporter periplasmic adaptor subunit</fullName>
    </submittedName>
</protein>
<dbReference type="InterPro" id="IPR058626">
    <property type="entry name" value="MdtA-like_b-barrel"/>
</dbReference>
<dbReference type="EMBL" id="JACVDC010000001">
    <property type="protein sequence ID" value="MBC9794489.1"/>
    <property type="molecule type" value="Genomic_DNA"/>
</dbReference>
<name>A0A926JNM1_9FLAO</name>
<dbReference type="GO" id="GO:0022857">
    <property type="term" value="F:transmembrane transporter activity"/>
    <property type="evidence" value="ECO:0007669"/>
    <property type="project" value="InterPro"/>
</dbReference>
<evidence type="ECO:0000313" key="6">
    <source>
        <dbReference type="Proteomes" id="UP000653730"/>
    </source>
</evidence>
<accession>A0A926JNM1</accession>
<dbReference type="RefSeq" id="WP_187963641.1">
    <property type="nucleotide sequence ID" value="NZ_JACVDC010000001.1"/>
</dbReference>
<dbReference type="GO" id="GO:0046677">
    <property type="term" value="P:response to antibiotic"/>
    <property type="evidence" value="ECO:0007669"/>
    <property type="project" value="TreeGrafter"/>
</dbReference>
<dbReference type="Pfam" id="PF25944">
    <property type="entry name" value="Beta-barrel_RND"/>
    <property type="match status" value="1"/>
</dbReference>
<dbReference type="GO" id="GO:0005886">
    <property type="term" value="C:plasma membrane"/>
    <property type="evidence" value="ECO:0007669"/>
    <property type="project" value="TreeGrafter"/>
</dbReference>
<dbReference type="Pfam" id="PF25917">
    <property type="entry name" value="BSH_RND"/>
    <property type="match status" value="1"/>
</dbReference>
<dbReference type="InterPro" id="IPR058625">
    <property type="entry name" value="MdtA-like_BSH"/>
</dbReference>
<evidence type="ECO:0000313" key="5">
    <source>
        <dbReference type="EMBL" id="MBC9794489.1"/>
    </source>
</evidence>
<dbReference type="NCBIfam" id="TIGR01730">
    <property type="entry name" value="RND_mfp"/>
    <property type="match status" value="1"/>
</dbReference>
<dbReference type="PANTHER" id="PTHR30158">
    <property type="entry name" value="ACRA/E-RELATED COMPONENT OF DRUG EFFLUX TRANSPORTER"/>
    <property type="match status" value="1"/>
</dbReference>
<proteinExistence type="inferred from homology"/>
<dbReference type="Gene3D" id="2.40.420.20">
    <property type="match status" value="1"/>
</dbReference>
<dbReference type="PROSITE" id="PS51257">
    <property type="entry name" value="PROKAR_LIPOPROTEIN"/>
    <property type="match status" value="1"/>
</dbReference>
<feature type="signal peptide" evidence="2">
    <location>
        <begin position="1"/>
        <end position="26"/>
    </location>
</feature>
<feature type="domain" description="Multidrug resistance protein MdtA-like beta-barrel" evidence="4">
    <location>
        <begin position="196"/>
        <end position="275"/>
    </location>
</feature>
<dbReference type="Gene3D" id="2.40.30.170">
    <property type="match status" value="1"/>
</dbReference>
<gene>
    <name evidence="5" type="ORF">IBL28_00805</name>
</gene>
<keyword evidence="2" id="KW-0732">Signal</keyword>
<evidence type="ECO:0000256" key="2">
    <source>
        <dbReference type="SAM" id="SignalP"/>
    </source>
</evidence>
<comment type="caution">
    <text evidence="5">The sequence shown here is derived from an EMBL/GenBank/DDBJ whole genome shotgun (WGS) entry which is preliminary data.</text>
</comment>
<dbReference type="Gene3D" id="1.10.287.470">
    <property type="entry name" value="Helix hairpin bin"/>
    <property type="match status" value="1"/>
</dbReference>
<dbReference type="Gene3D" id="2.40.50.100">
    <property type="match status" value="1"/>
</dbReference>
<evidence type="ECO:0000259" key="4">
    <source>
        <dbReference type="Pfam" id="PF25944"/>
    </source>
</evidence>
<reference evidence="5 6" key="1">
    <citation type="submission" date="2020-09" db="EMBL/GenBank/DDBJ databases">
        <title>Sinomicrobium weinanense sp. nov., a halophilic bacteria isolated from saline-alkali soil.</title>
        <authorList>
            <person name="Wu P."/>
            <person name="Ren H."/>
            <person name="Mei Y."/>
            <person name="Liang Y."/>
            <person name="Chen Z."/>
        </authorList>
    </citation>
    <scope>NUCLEOTIDE SEQUENCE [LARGE SCALE GENOMIC DNA]</scope>
    <source>
        <strain evidence="5 6">FJxs</strain>
    </source>
</reference>
<dbReference type="GO" id="GO:0030313">
    <property type="term" value="C:cell envelope"/>
    <property type="evidence" value="ECO:0007669"/>
    <property type="project" value="UniProtKB-SubCell"/>
</dbReference>
<dbReference type="SUPFAM" id="SSF111369">
    <property type="entry name" value="HlyD-like secretion proteins"/>
    <property type="match status" value="1"/>
</dbReference>
<dbReference type="AlphaFoldDB" id="A0A926JNM1"/>
<feature type="domain" description="Multidrug resistance protein MdtA-like barrel-sandwich hybrid" evidence="3">
    <location>
        <begin position="65"/>
        <end position="190"/>
    </location>
</feature>
<dbReference type="PANTHER" id="PTHR30158:SF23">
    <property type="entry name" value="MULTIDRUG RESISTANCE PROTEIN MEXA"/>
    <property type="match status" value="1"/>
</dbReference>
<dbReference type="Proteomes" id="UP000653730">
    <property type="component" value="Unassembled WGS sequence"/>
</dbReference>
<keyword evidence="6" id="KW-1185">Reference proteome</keyword>
<comment type="similarity">
    <text evidence="1">Belongs to the membrane fusion protein (MFP) (TC 8.A.1) family.</text>
</comment>
<organism evidence="5 6">
    <name type="scientific">Sinomicrobium weinanense</name>
    <dbReference type="NCBI Taxonomy" id="2842200"/>
    <lineage>
        <taxon>Bacteria</taxon>
        <taxon>Pseudomonadati</taxon>
        <taxon>Bacteroidota</taxon>
        <taxon>Flavobacteriia</taxon>
        <taxon>Flavobacteriales</taxon>
        <taxon>Flavobacteriaceae</taxon>
        <taxon>Sinomicrobium</taxon>
    </lineage>
</organism>
<dbReference type="InterPro" id="IPR006143">
    <property type="entry name" value="RND_pump_MFP"/>
</dbReference>
<feature type="chain" id="PRO_5037525818" evidence="2">
    <location>
        <begin position="27"/>
        <end position="375"/>
    </location>
</feature>
<evidence type="ECO:0000259" key="3">
    <source>
        <dbReference type="Pfam" id="PF25917"/>
    </source>
</evidence>